<reference evidence="1 2" key="1">
    <citation type="submission" date="2019-03" db="EMBL/GenBank/DDBJ databases">
        <title>First draft genome of Liparis tanakae, snailfish: a comprehensive survey of snailfish specific genes.</title>
        <authorList>
            <person name="Kim W."/>
            <person name="Song I."/>
            <person name="Jeong J.-H."/>
            <person name="Kim D."/>
            <person name="Kim S."/>
            <person name="Ryu S."/>
            <person name="Song J.Y."/>
            <person name="Lee S.K."/>
        </authorList>
    </citation>
    <scope>NUCLEOTIDE SEQUENCE [LARGE SCALE GENOMIC DNA]</scope>
    <source>
        <tissue evidence="1">Muscle</tissue>
    </source>
</reference>
<dbReference type="EMBL" id="SRLO01000947">
    <property type="protein sequence ID" value="TNN43748.1"/>
    <property type="molecule type" value="Genomic_DNA"/>
</dbReference>
<name>A0A4Z2FRG5_9TELE</name>
<dbReference type="OrthoDB" id="10643854at2759"/>
<accession>A0A4Z2FRG5</accession>
<sequence length="67" mass="7602">MAVYTAHRGRVTTKTSAARRLPCALHTVKITTPFPERPRIKISMYSTGMTEYDGVHSEYPEWSNSNT</sequence>
<evidence type="ECO:0000313" key="2">
    <source>
        <dbReference type="Proteomes" id="UP000314294"/>
    </source>
</evidence>
<organism evidence="1 2">
    <name type="scientific">Liparis tanakae</name>
    <name type="common">Tanaka's snailfish</name>
    <dbReference type="NCBI Taxonomy" id="230148"/>
    <lineage>
        <taxon>Eukaryota</taxon>
        <taxon>Metazoa</taxon>
        <taxon>Chordata</taxon>
        <taxon>Craniata</taxon>
        <taxon>Vertebrata</taxon>
        <taxon>Euteleostomi</taxon>
        <taxon>Actinopterygii</taxon>
        <taxon>Neopterygii</taxon>
        <taxon>Teleostei</taxon>
        <taxon>Neoteleostei</taxon>
        <taxon>Acanthomorphata</taxon>
        <taxon>Eupercaria</taxon>
        <taxon>Perciformes</taxon>
        <taxon>Cottioidei</taxon>
        <taxon>Cottales</taxon>
        <taxon>Liparidae</taxon>
        <taxon>Liparis</taxon>
    </lineage>
</organism>
<dbReference type="AlphaFoldDB" id="A0A4Z2FRG5"/>
<protein>
    <submittedName>
        <fullName evidence="1">Uncharacterized protein</fullName>
    </submittedName>
</protein>
<gene>
    <name evidence="1" type="ORF">EYF80_046057</name>
</gene>
<proteinExistence type="predicted"/>
<evidence type="ECO:0000313" key="1">
    <source>
        <dbReference type="EMBL" id="TNN43748.1"/>
    </source>
</evidence>
<dbReference type="Proteomes" id="UP000314294">
    <property type="component" value="Unassembled WGS sequence"/>
</dbReference>
<comment type="caution">
    <text evidence="1">The sequence shown here is derived from an EMBL/GenBank/DDBJ whole genome shotgun (WGS) entry which is preliminary data.</text>
</comment>
<keyword evidence="2" id="KW-1185">Reference proteome</keyword>